<reference evidence="2 3" key="1">
    <citation type="journal article" date="2022" name="Front. Microbiol.">
        <title>High genomic differentiation and limited gene flow indicate recent cryptic speciation within the genus Laspinema (cyanobacteria).</title>
        <authorList>
            <person name="Stanojkovic A."/>
            <person name="Skoupy S."/>
            <person name="Skaloud P."/>
            <person name="Dvorak P."/>
        </authorList>
    </citation>
    <scope>NUCLEOTIDE SEQUENCE [LARGE SCALE GENOMIC DNA]</scope>
    <source>
        <strain evidence="2 3">D2a</strain>
    </source>
</reference>
<accession>A0ABT2MKB0</accession>
<comment type="caution">
    <text evidence="2">The sequence shown here is derived from an EMBL/GenBank/DDBJ whole genome shotgun (WGS) entry which is preliminary data.</text>
</comment>
<evidence type="ECO:0000256" key="1">
    <source>
        <dbReference type="SAM" id="MobiDB-lite"/>
    </source>
</evidence>
<dbReference type="Proteomes" id="UP001525890">
    <property type="component" value="Unassembled WGS sequence"/>
</dbReference>
<organism evidence="2 3">
    <name type="scientific">Laspinema palackyanum D2a</name>
    <dbReference type="NCBI Taxonomy" id="2953684"/>
    <lineage>
        <taxon>Bacteria</taxon>
        <taxon>Bacillati</taxon>
        <taxon>Cyanobacteriota</taxon>
        <taxon>Cyanophyceae</taxon>
        <taxon>Oscillatoriophycideae</taxon>
        <taxon>Oscillatoriales</taxon>
        <taxon>Laspinemataceae</taxon>
        <taxon>Laspinema</taxon>
        <taxon>Laspinema palackyanum</taxon>
    </lineage>
</organism>
<name>A0ABT2MKB0_9CYAN</name>
<evidence type="ECO:0000313" key="2">
    <source>
        <dbReference type="EMBL" id="MCT7965180.1"/>
    </source>
</evidence>
<dbReference type="RefSeq" id="WP_368004889.1">
    <property type="nucleotide sequence ID" value="NZ_JAMXFF010000002.1"/>
</dbReference>
<feature type="region of interest" description="Disordered" evidence="1">
    <location>
        <begin position="28"/>
        <end position="47"/>
    </location>
</feature>
<proteinExistence type="predicted"/>
<protein>
    <submittedName>
        <fullName evidence="2">Uncharacterized protein</fullName>
    </submittedName>
</protein>
<evidence type="ECO:0000313" key="3">
    <source>
        <dbReference type="Proteomes" id="UP001525890"/>
    </source>
</evidence>
<gene>
    <name evidence="2" type="ORF">NG799_02380</name>
</gene>
<keyword evidence="3" id="KW-1185">Reference proteome</keyword>
<sequence length="160" mass="16820">MSRLLGGGGESKSSAIAQSESNINSSLVFQPAGGFSPNNPGKMANLRSAPVLEGPRYFTADEADKLEELARQKKAQVKPSETALRALGQVEKADAKVQAAYYREYAPRVASAELKKIAAKQQFAVHLHGLRAPYASLGAGLGRAENKATAAVAAIKAGLR</sequence>
<dbReference type="EMBL" id="JAMXFF010000002">
    <property type="protein sequence ID" value="MCT7965180.1"/>
    <property type="molecule type" value="Genomic_DNA"/>
</dbReference>